<dbReference type="Proteomes" id="UP001500454">
    <property type="component" value="Unassembled WGS sequence"/>
</dbReference>
<reference evidence="2" key="1">
    <citation type="journal article" date="2019" name="Int. J. Syst. Evol. Microbiol.">
        <title>The Global Catalogue of Microorganisms (GCM) 10K type strain sequencing project: providing services to taxonomists for standard genome sequencing and annotation.</title>
        <authorList>
            <consortium name="The Broad Institute Genomics Platform"/>
            <consortium name="The Broad Institute Genome Sequencing Center for Infectious Disease"/>
            <person name="Wu L."/>
            <person name="Ma J."/>
        </authorList>
    </citation>
    <scope>NUCLEOTIDE SEQUENCE [LARGE SCALE GENOMIC DNA]</scope>
    <source>
        <strain evidence="2">JCM 17924</strain>
    </source>
</reference>
<dbReference type="EMBL" id="BAABHA010000004">
    <property type="protein sequence ID" value="GAA4381042.1"/>
    <property type="molecule type" value="Genomic_DNA"/>
</dbReference>
<keyword evidence="2" id="KW-1185">Reference proteome</keyword>
<proteinExistence type="predicted"/>
<name>A0ABP8IZR6_9BACT</name>
<gene>
    <name evidence="1" type="ORF">GCM10023186_20150</name>
</gene>
<organism evidence="1 2">
    <name type="scientific">Hymenobacter koreensis</name>
    <dbReference type="NCBI Taxonomy" id="1084523"/>
    <lineage>
        <taxon>Bacteria</taxon>
        <taxon>Pseudomonadati</taxon>
        <taxon>Bacteroidota</taxon>
        <taxon>Cytophagia</taxon>
        <taxon>Cytophagales</taxon>
        <taxon>Hymenobacteraceae</taxon>
        <taxon>Hymenobacter</taxon>
    </lineage>
</organism>
<evidence type="ECO:0000313" key="1">
    <source>
        <dbReference type="EMBL" id="GAA4381042.1"/>
    </source>
</evidence>
<accession>A0ABP8IZR6</accession>
<sequence length="101" mass="11833">MNLISQKDPAVRDLIDHFMSLFGPGSFTLRDYWDGDACAIGFESLNQRQLIYVNSFNRRPFHYYVDLEDVSNSHSYSVIQNIENASIAQVEELMRRYIIEH</sequence>
<protein>
    <submittedName>
        <fullName evidence="1">Uncharacterized protein</fullName>
    </submittedName>
</protein>
<evidence type="ECO:0000313" key="2">
    <source>
        <dbReference type="Proteomes" id="UP001500454"/>
    </source>
</evidence>
<comment type="caution">
    <text evidence="1">The sequence shown here is derived from an EMBL/GenBank/DDBJ whole genome shotgun (WGS) entry which is preliminary data.</text>
</comment>